<dbReference type="EMBL" id="LBVC01000009">
    <property type="protein sequence ID" value="KKQ78863.1"/>
    <property type="molecule type" value="Genomic_DNA"/>
</dbReference>
<dbReference type="Proteomes" id="UP000034324">
    <property type="component" value="Unassembled WGS sequence"/>
</dbReference>
<name>A0A0G0KGU3_9BACT</name>
<accession>A0A0G0KGU3</accession>
<gene>
    <name evidence="1" type="ORF">US99_C0009G0004</name>
</gene>
<evidence type="ECO:0000313" key="1">
    <source>
        <dbReference type="EMBL" id="KKQ78863.1"/>
    </source>
</evidence>
<sequence>MNVGEFKELSDRLKDITKMLHMILSKDKDHKCKFCIKYLQDGALV</sequence>
<reference evidence="1 2" key="1">
    <citation type="journal article" date="2015" name="Nature">
        <title>rRNA introns, odd ribosomes, and small enigmatic genomes across a large radiation of phyla.</title>
        <authorList>
            <person name="Brown C.T."/>
            <person name="Hug L.A."/>
            <person name="Thomas B.C."/>
            <person name="Sharon I."/>
            <person name="Castelle C.J."/>
            <person name="Singh A."/>
            <person name="Wilkins M.J."/>
            <person name="Williams K.H."/>
            <person name="Banfield J.F."/>
        </authorList>
    </citation>
    <scope>NUCLEOTIDE SEQUENCE [LARGE SCALE GENOMIC DNA]</scope>
</reference>
<organism evidence="1 2">
    <name type="scientific">Candidatus Daviesbacteria bacterium GW2011_GWF2_38_6</name>
    <dbReference type="NCBI Taxonomy" id="1618432"/>
    <lineage>
        <taxon>Bacteria</taxon>
        <taxon>Candidatus Daviesiibacteriota</taxon>
    </lineage>
</organism>
<proteinExistence type="predicted"/>
<comment type="caution">
    <text evidence="1">The sequence shown here is derived from an EMBL/GenBank/DDBJ whole genome shotgun (WGS) entry which is preliminary data.</text>
</comment>
<protein>
    <submittedName>
        <fullName evidence="1">Uncharacterized protein</fullName>
    </submittedName>
</protein>
<evidence type="ECO:0000313" key="2">
    <source>
        <dbReference type="Proteomes" id="UP000034324"/>
    </source>
</evidence>
<dbReference type="AlphaFoldDB" id="A0A0G0KGU3"/>